<evidence type="ECO:0000313" key="2">
    <source>
        <dbReference type="Proteomes" id="UP000198640"/>
    </source>
</evidence>
<name>A0A1H3MSF7_9PROT</name>
<accession>A0A1H3MSF7</accession>
<gene>
    <name evidence="1" type="ORF">SAMN05421881_10643</name>
</gene>
<keyword evidence="2" id="KW-1185">Reference proteome</keyword>
<organism evidence="1 2">
    <name type="scientific">Nitrosomonas halophila</name>
    <dbReference type="NCBI Taxonomy" id="44576"/>
    <lineage>
        <taxon>Bacteria</taxon>
        <taxon>Pseudomonadati</taxon>
        <taxon>Pseudomonadota</taxon>
        <taxon>Betaproteobacteria</taxon>
        <taxon>Nitrosomonadales</taxon>
        <taxon>Nitrosomonadaceae</taxon>
        <taxon>Nitrosomonas</taxon>
    </lineage>
</organism>
<dbReference type="Proteomes" id="UP000198640">
    <property type="component" value="Unassembled WGS sequence"/>
</dbReference>
<protein>
    <submittedName>
        <fullName evidence="1">Uncharacterized protein</fullName>
    </submittedName>
</protein>
<dbReference type="AlphaFoldDB" id="A0A1H3MSF7"/>
<reference evidence="1 2" key="1">
    <citation type="submission" date="2016-10" db="EMBL/GenBank/DDBJ databases">
        <authorList>
            <person name="de Groot N.N."/>
        </authorList>
    </citation>
    <scope>NUCLEOTIDE SEQUENCE [LARGE SCALE GENOMIC DNA]</scope>
    <source>
        <strain evidence="1 2">Nm1</strain>
    </source>
</reference>
<sequence length="264" mass="28698">MTHTTYTFDGRESLSIPFDYYAHNAAANPNNPFDAAGILHNALFSVVITQITNDRYRELQPTGDSIYTGVVEIVRKASIWDLNCICVVQEGCPCPDFMAWLRSNFPIPGDQAVPFPRDAFPNSRPDSMAIEKIVIEGLECRVAETLLKYYRELRASIDSMRSQQCNVSEFQRRVVDLETEILGGKLEPHIQEVLLMSTSVARHSMFLALTSGTGPAKAPEWVGDDVDGATAGAITGSPAGPKGAVVGAVIGAGIFSLATATGWW</sequence>
<dbReference type="RefSeq" id="WP_090415462.1">
    <property type="nucleotide sequence ID" value="NZ_FNOY01000064.1"/>
</dbReference>
<evidence type="ECO:0000313" key="1">
    <source>
        <dbReference type="EMBL" id="SDY79463.1"/>
    </source>
</evidence>
<proteinExistence type="predicted"/>
<dbReference type="OrthoDB" id="9922055at2"/>
<dbReference type="EMBL" id="FNOY01000064">
    <property type="protein sequence ID" value="SDY79463.1"/>
    <property type="molecule type" value="Genomic_DNA"/>
</dbReference>